<keyword evidence="2" id="KW-1185">Reference proteome</keyword>
<comment type="caution">
    <text evidence="1">The sequence shown here is derived from an EMBL/GenBank/DDBJ whole genome shotgun (WGS) entry which is preliminary data.</text>
</comment>
<dbReference type="EMBL" id="JABWCS010000218">
    <property type="protein sequence ID" value="NUU63404.1"/>
    <property type="molecule type" value="Genomic_DNA"/>
</dbReference>
<feature type="non-terminal residue" evidence="1">
    <location>
        <position position="110"/>
    </location>
</feature>
<evidence type="ECO:0008006" key="3">
    <source>
        <dbReference type="Google" id="ProtNLM"/>
    </source>
</evidence>
<reference evidence="1" key="1">
    <citation type="submission" date="2020-06" db="EMBL/GenBank/DDBJ databases">
        <title>Paenibacillus sp. nov., isolated from soil.</title>
        <authorList>
            <person name="Seo Y.L."/>
        </authorList>
    </citation>
    <scope>NUCLEOTIDE SEQUENCE [LARGE SCALE GENOMIC DNA]</scope>
    <source>
        <strain evidence="1">JW14</strain>
    </source>
</reference>
<accession>A0A850EVE2</accession>
<proteinExistence type="predicted"/>
<organism evidence="1 2">
    <name type="scientific">Paenibacillus agri</name>
    <dbReference type="NCBI Taxonomy" id="2744309"/>
    <lineage>
        <taxon>Bacteria</taxon>
        <taxon>Bacillati</taxon>
        <taxon>Bacillota</taxon>
        <taxon>Bacilli</taxon>
        <taxon>Bacillales</taxon>
        <taxon>Paenibacillaceae</taxon>
        <taxon>Paenibacillus</taxon>
    </lineage>
</organism>
<dbReference type="AlphaFoldDB" id="A0A850EVE2"/>
<sequence>MSTLSTGPIENGVLPVSGVRPTQQVIVKIDNRSTLTTTSVLIQGFYLNGVRTQYVLELLYVVPNQVITREYFADFDGFEFIFETPLDGLDDTIQISVWGVDAEGQLVTAH</sequence>
<dbReference type="Proteomes" id="UP000564806">
    <property type="component" value="Unassembled WGS sequence"/>
</dbReference>
<protein>
    <recommendedName>
        <fullName evidence="3">Exosporium protein C</fullName>
    </recommendedName>
</protein>
<gene>
    <name evidence="1" type="ORF">HPT30_23890</name>
</gene>
<name>A0A850EVE2_9BACL</name>
<evidence type="ECO:0000313" key="1">
    <source>
        <dbReference type="EMBL" id="NUU63404.1"/>
    </source>
</evidence>
<evidence type="ECO:0000313" key="2">
    <source>
        <dbReference type="Proteomes" id="UP000564806"/>
    </source>
</evidence>